<evidence type="ECO:0000313" key="3">
    <source>
        <dbReference type="Proteomes" id="UP000663868"/>
    </source>
</evidence>
<sequence>MNATDAKYLSKSSSKSSNTEGQQGIRKGRPPNQHFAFQEQHPQATTYLRALLTLFVPWRSVSELCDVNENWEDALKSRQHHISADSWNIIENIQLLHECKKHRDEYLLQVINQAQTENDTIDPELVITSRNMRDEYDDTNDNEDLLELFGSLNEYTTNALNSSKKTTEYIYIEETIEAVEKVGRFTHTQTNSQSLVNESSRDHFQQTVPFVSATPNLVRLNTKCIQDALVTMVNSNNYNINTLDNYTPIRPVASVTTTSYSTQQSIIEEYTLNKEQQAASMIIINHLDGDKQRHKGILIIYTYNNKPK</sequence>
<feature type="region of interest" description="Disordered" evidence="1">
    <location>
        <begin position="1"/>
        <end position="33"/>
    </location>
</feature>
<protein>
    <submittedName>
        <fullName evidence="2">Uncharacterized protein</fullName>
    </submittedName>
</protein>
<organism evidence="2 3">
    <name type="scientific">Adineta steineri</name>
    <dbReference type="NCBI Taxonomy" id="433720"/>
    <lineage>
        <taxon>Eukaryota</taxon>
        <taxon>Metazoa</taxon>
        <taxon>Spiralia</taxon>
        <taxon>Gnathifera</taxon>
        <taxon>Rotifera</taxon>
        <taxon>Eurotatoria</taxon>
        <taxon>Bdelloidea</taxon>
        <taxon>Adinetida</taxon>
        <taxon>Adinetidae</taxon>
        <taxon>Adineta</taxon>
    </lineage>
</organism>
<evidence type="ECO:0000313" key="2">
    <source>
        <dbReference type="EMBL" id="CAF4170942.1"/>
    </source>
</evidence>
<reference evidence="2" key="1">
    <citation type="submission" date="2021-02" db="EMBL/GenBank/DDBJ databases">
        <authorList>
            <person name="Nowell W R."/>
        </authorList>
    </citation>
    <scope>NUCLEOTIDE SEQUENCE</scope>
</reference>
<comment type="caution">
    <text evidence="2">The sequence shown here is derived from an EMBL/GenBank/DDBJ whole genome shotgun (WGS) entry which is preliminary data.</text>
</comment>
<dbReference type="EMBL" id="CAJOBB010006812">
    <property type="protein sequence ID" value="CAF4170942.1"/>
    <property type="molecule type" value="Genomic_DNA"/>
</dbReference>
<dbReference type="AlphaFoldDB" id="A0A819ZAY8"/>
<dbReference type="Proteomes" id="UP000663868">
    <property type="component" value="Unassembled WGS sequence"/>
</dbReference>
<name>A0A819ZAY8_9BILA</name>
<evidence type="ECO:0000256" key="1">
    <source>
        <dbReference type="SAM" id="MobiDB-lite"/>
    </source>
</evidence>
<gene>
    <name evidence="2" type="ORF">KXQ929_LOCUS38388</name>
</gene>
<proteinExistence type="predicted"/>
<accession>A0A819ZAY8</accession>